<evidence type="ECO:0000256" key="1">
    <source>
        <dbReference type="SAM" id="MobiDB-lite"/>
    </source>
</evidence>
<gene>
    <name evidence="2" type="ORF">RISK_004179</name>
</gene>
<dbReference type="EMBL" id="LECT01000031">
    <property type="protein sequence ID" value="KLU03772.1"/>
    <property type="molecule type" value="Genomic_DNA"/>
</dbReference>
<comment type="caution">
    <text evidence="2">The sequence shown here is derived from an EMBL/GenBank/DDBJ whole genome shotgun (WGS) entry which is preliminary data.</text>
</comment>
<reference evidence="2" key="1">
    <citation type="submission" date="2015-05" db="EMBL/GenBank/DDBJ databases">
        <title>Permanent draft genome of Rhodopirellula islandicus K833.</title>
        <authorList>
            <person name="Kizina J."/>
            <person name="Richter M."/>
            <person name="Glockner F.O."/>
            <person name="Harder J."/>
        </authorList>
    </citation>
    <scope>NUCLEOTIDE SEQUENCE [LARGE SCALE GENOMIC DNA]</scope>
    <source>
        <strain evidence="2">K833</strain>
    </source>
</reference>
<sequence>MTGYESNVSSFSQLGFSMKKYFCLFGLTLMLFTTTGCDSSTSELVTPDEDFYAKGLEAEKNGVPPGSSPGAGGSVKPGSGPSAISP</sequence>
<organism evidence="2 3">
    <name type="scientific">Rhodopirellula islandica</name>
    <dbReference type="NCBI Taxonomy" id="595434"/>
    <lineage>
        <taxon>Bacteria</taxon>
        <taxon>Pseudomonadati</taxon>
        <taxon>Planctomycetota</taxon>
        <taxon>Planctomycetia</taxon>
        <taxon>Pirellulales</taxon>
        <taxon>Pirellulaceae</taxon>
        <taxon>Rhodopirellula</taxon>
    </lineage>
</organism>
<keyword evidence="3" id="KW-1185">Reference proteome</keyword>
<dbReference type="PATRIC" id="fig|595434.4.peg.3961"/>
<dbReference type="AlphaFoldDB" id="A0A0J1BAQ4"/>
<protein>
    <submittedName>
        <fullName evidence="2">Uncharacterized protein</fullName>
    </submittedName>
</protein>
<feature type="region of interest" description="Disordered" evidence="1">
    <location>
        <begin position="56"/>
        <end position="86"/>
    </location>
</feature>
<evidence type="ECO:0000313" key="3">
    <source>
        <dbReference type="Proteomes" id="UP000036367"/>
    </source>
</evidence>
<dbReference type="RefSeq" id="WP_150122606.1">
    <property type="nucleotide sequence ID" value="NZ_LECT01000031.1"/>
</dbReference>
<evidence type="ECO:0000313" key="2">
    <source>
        <dbReference type="EMBL" id="KLU03772.1"/>
    </source>
</evidence>
<dbReference type="STRING" id="595434.RISK_004179"/>
<proteinExistence type="predicted"/>
<accession>A0A0J1BAQ4</accession>
<dbReference type="Proteomes" id="UP000036367">
    <property type="component" value="Unassembled WGS sequence"/>
</dbReference>
<name>A0A0J1BAQ4_RHOIS</name>
<feature type="compositionally biased region" description="Low complexity" evidence="1">
    <location>
        <begin position="76"/>
        <end position="86"/>
    </location>
</feature>